<sequence length="338" mass="38494">MWRSLSRLPWSSMQIHWLLHSRVSYLRSTSIHAPHSASKSQHISDRRSPSSLPQFAAAFLTLNTWLEELSTSPPAVFIDTSLVSLQEFTGLPWWATLVTGTVFGRVVLTTPLAVYQNYIMDKVERLRPEIADLGQLHSREVQRDRQLHGWSEKKARAQHKARLRQSISGLYVRDNCHPAKASLLAWVQIPLWLIITVTLRTICISEKTADQPRGFAEGGLLWINDLTVPDPFWILPVVLGATNLLIVEMFTRQRQHGGLIARLATYFMRGVSILMVFIAGSVPSALSLYWVTSSIWSLLQNLVLRSSRFRAAMRLSPIHSRPLLKHQKTTQQKSHRDL</sequence>
<dbReference type="Pfam" id="PF02096">
    <property type="entry name" value="60KD_IMP"/>
    <property type="match status" value="1"/>
</dbReference>
<evidence type="ECO:0000256" key="1">
    <source>
        <dbReference type="ARBA" id="ARBA00004141"/>
    </source>
</evidence>
<evidence type="ECO:0000256" key="6">
    <source>
        <dbReference type="SAM" id="Phobius"/>
    </source>
</evidence>
<dbReference type="PANTHER" id="PTHR12428">
    <property type="entry name" value="OXA1"/>
    <property type="match status" value="1"/>
</dbReference>
<dbReference type="Ensembl" id="ENSEBUT00000016475.1">
    <property type="protein sequence ID" value="ENSEBUP00000015899.1"/>
    <property type="gene ID" value="ENSEBUG00000010008.1"/>
</dbReference>
<dbReference type="OMA" id="AMARQKF"/>
<dbReference type="GO" id="GO:0005743">
    <property type="term" value="C:mitochondrial inner membrane"/>
    <property type="evidence" value="ECO:0007669"/>
    <property type="project" value="TreeGrafter"/>
</dbReference>
<comment type="subcellular location">
    <subcellularLocation>
        <location evidence="1 5">Membrane</location>
        <topology evidence="1 5">Multi-pass membrane protein</topology>
    </subcellularLocation>
</comment>
<feature type="transmembrane region" description="Helical" evidence="6">
    <location>
        <begin position="232"/>
        <end position="251"/>
    </location>
</feature>
<evidence type="ECO:0000313" key="9">
    <source>
        <dbReference type="Proteomes" id="UP000694388"/>
    </source>
</evidence>
<dbReference type="Proteomes" id="UP000694388">
    <property type="component" value="Unplaced"/>
</dbReference>
<dbReference type="InterPro" id="IPR001708">
    <property type="entry name" value="YidC/ALB3/OXA1/COX18"/>
</dbReference>
<feature type="transmembrane region" description="Helical" evidence="6">
    <location>
        <begin position="183"/>
        <end position="202"/>
    </location>
</feature>
<keyword evidence="2 5" id="KW-0812">Transmembrane</keyword>
<proteinExistence type="inferred from homology"/>
<protein>
    <submittedName>
        <fullName evidence="8">Cytochrome c oxidase assembly factor COX18</fullName>
    </submittedName>
</protein>
<accession>A0A8C4QKI6</accession>
<feature type="transmembrane region" description="Helical" evidence="6">
    <location>
        <begin position="263"/>
        <end position="282"/>
    </location>
</feature>
<keyword evidence="4 6" id="KW-0472">Membrane</keyword>
<keyword evidence="9" id="KW-1185">Reference proteome</keyword>
<comment type="similarity">
    <text evidence="5">Belongs to the OXA1/ALB3/YidC family.</text>
</comment>
<organism evidence="8 9">
    <name type="scientific">Eptatretus burgeri</name>
    <name type="common">Inshore hagfish</name>
    <dbReference type="NCBI Taxonomy" id="7764"/>
    <lineage>
        <taxon>Eukaryota</taxon>
        <taxon>Metazoa</taxon>
        <taxon>Chordata</taxon>
        <taxon>Craniata</taxon>
        <taxon>Vertebrata</taxon>
        <taxon>Cyclostomata</taxon>
        <taxon>Myxini</taxon>
        <taxon>Myxiniformes</taxon>
        <taxon>Myxinidae</taxon>
        <taxon>Eptatretinae</taxon>
        <taxon>Eptatretus</taxon>
    </lineage>
</organism>
<evidence type="ECO:0000256" key="4">
    <source>
        <dbReference type="ARBA" id="ARBA00023136"/>
    </source>
</evidence>
<evidence type="ECO:0000256" key="3">
    <source>
        <dbReference type="ARBA" id="ARBA00022989"/>
    </source>
</evidence>
<name>A0A8C4QKI6_EPTBU</name>
<dbReference type="GO" id="GO:0032979">
    <property type="term" value="P:protein insertion into mitochondrial inner membrane from matrix"/>
    <property type="evidence" value="ECO:0007669"/>
    <property type="project" value="TreeGrafter"/>
</dbReference>
<evidence type="ECO:0000313" key="8">
    <source>
        <dbReference type="Ensembl" id="ENSEBUP00000015899.1"/>
    </source>
</evidence>
<evidence type="ECO:0000259" key="7">
    <source>
        <dbReference type="Pfam" id="PF02096"/>
    </source>
</evidence>
<feature type="transmembrane region" description="Helical" evidence="6">
    <location>
        <begin position="91"/>
        <end position="115"/>
    </location>
</feature>
<evidence type="ECO:0000256" key="5">
    <source>
        <dbReference type="RuleBase" id="RU003945"/>
    </source>
</evidence>
<evidence type="ECO:0000256" key="2">
    <source>
        <dbReference type="ARBA" id="ARBA00022692"/>
    </source>
</evidence>
<dbReference type="GO" id="GO:0033617">
    <property type="term" value="P:mitochondrial respiratory chain complex IV assembly"/>
    <property type="evidence" value="ECO:0007669"/>
    <property type="project" value="TreeGrafter"/>
</dbReference>
<dbReference type="AlphaFoldDB" id="A0A8C4QKI6"/>
<dbReference type="GeneTree" id="ENSGT00530000063506"/>
<dbReference type="Ensembl" id="ENSEBUT00000016485.1">
    <property type="protein sequence ID" value="ENSEBUP00000015909.1"/>
    <property type="gene ID" value="ENSEBUG00000010008.1"/>
</dbReference>
<feature type="domain" description="Membrane insertase YidC/Oxa/ALB C-terminal" evidence="7">
    <location>
        <begin position="93"/>
        <end position="305"/>
    </location>
</feature>
<keyword evidence="3 6" id="KW-1133">Transmembrane helix</keyword>
<dbReference type="PANTHER" id="PTHR12428:SF65">
    <property type="entry name" value="CYTOCHROME C OXIDASE ASSEMBLY PROTEIN COX18, MITOCHONDRIAL"/>
    <property type="match status" value="1"/>
</dbReference>
<dbReference type="InterPro" id="IPR028055">
    <property type="entry name" value="YidC/Oxa/ALB_C"/>
</dbReference>
<dbReference type="CDD" id="cd20069">
    <property type="entry name" value="5TM_Oxa1-like"/>
    <property type="match status" value="1"/>
</dbReference>
<reference evidence="8" key="1">
    <citation type="submission" date="2025-05" db="UniProtKB">
        <authorList>
            <consortium name="Ensembl"/>
        </authorList>
    </citation>
    <scope>IDENTIFICATION</scope>
</reference>
<dbReference type="GO" id="GO:0032977">
    <property type="term" value="F:membrane insertase activity"/>
    <property type="evidence" value="ECO:0007669"/>
    <property type="project" value="InterPro"/>
</dbReference>